<accession>A0A397IMM4</accession>
<dbReference type="Proteomes" id="UP000266861">
    <property type="component" value="Unassembled WGS sequence"/>
</dbReference>
<dbReference type="EMBL" id="PQFF01000198">
    <property type="protein sequence ID" value="RHZ75458.1"/>
    <property type="molecule type" value="Genomic_DNA"/>
</dbReference>
<evidence type="ECO:0000313" key="2">
    <source>
        <dbReference type="Proteomes" id="UP000266861"/>
    </source>
</evidence>
<sequence>MDFSKAYKKIINFLHLLLELADEVMNYIHKKYLAYKNYVQMIEFEKKYRSTSPLSKFIPTIGRKMEKILLAQFG</sequence>
<keyword evidence="2" id="KW-1185">Reference proteome</keyword>
<name>A0A397IMM4_9GLOM</name>
<dbReference type="AlphaFoldDB" id="A0A397IMM4"/>
<gene>
    <name evidence="1" type="ORF">Glove_213g55</name>
</gene>
<evidence type="ECO:0000313" key="1">
    <source>
        <dbReference type="EMBL" id="RHZ75458.1"/>
    </source>
</evidence>
<reference evidence="1 2" key="1">
    <citation type="submission" date="2018-08" db="EMBL/GenBank/DDBJ databases">
        <title>Genome and evolution of the arbuscular mycorrhizal fungus Diversispora epigaea (formerly Glomus versiforme) and its bacterial endosymbionts.</title>
        <authorList>
            <person name="Sun X."/>
            <person name="Fei Z."/>
            <person name="Harrison M."/>
        </authorList>
    </citation>
    <scope>NUCLEOTIDE SEQUENCE [LARGE SCALE GENOMIC DNA]</scope>
    <source>
        <strain evidence="1 2">IT104</strain>
    </source>
</reference>
<proteinExistence type="predicted"/>
<comment type="caution">
    <text evidence="1">The sequence shown here is derived from an EMBL/GenBank/DDBJ whole genome shotgun (WGS) entry which is preliminary data.</text>
</comment>
<protein>
    <recommendedName>
        <fullName evidence="3">SPX domain-containing protein</fullName>
    </recommendedName>
</protein>
<evidence type="ECO:0008006" key="3">
    <source>
        <dbReference type="Google" id="ProtNLM"/>
    </source>
</evidence>
<organism evidence="1 2">
    <name type="scientific">Diversispora epigaea</name>
    <dbReference type="NCBI Taxonomy" id="1348612"/>
    <lineage>
        <taxon>Eukaryota</taxon>
        <taxon>Fungi</taxon>
        <taxon>Fungi incertae sedis</taxon>
        <taxon>Mucoromycota</taxon>
        <taxon>Glomeromycotina</taxon>
        <taxon>Glomeromycetes</taxon>
        <taxon>Diversisporales</taxon>
        <taxon>Diversisporaceae</taxon>
        <taxon>Diversispora</taxon>
    </lineage>
</organism>